<name>A0A5C7BBV9_9FLAO</name>
<evidence type="ECO:0000313" key="2">
    <source>
        <dbReference type="Proteomes" id="UP000321938"/>
    </source>
</evidence>
<organism evidence="1 2">
    <name type="scientific">Psychroserpens burtonensis</name>
    <dbReference type="NCBI Taxonomy" id="49278"/>
    <lineage>
        <taxon>Bacteria</taxon>
        <taxon>Pseudomonadati</taxon>
        <taxon>Bacteroidota</taxon>
        <taxon>Flavobacteriia</taxon>
        <taxon>Flavobacteriales</taxon>
        <taxon>Flavobacteriaceae</taxon>
        <taxon>Psychroserpens</taxon>
    </lineage>
</organism>
<dbReference type="RefSeq" id="WP_147231224.1">
    <property type="nucleotide sequence ID" value="NZ_VOSB01000005.1"/>
</dbReference>
<evidence type="ECO:0008006" key="3">
    <source>
        <dbReference type="Google" id="ProtNLM"/>
    </source>
</evidence>
<keyword evidence="2" id="KW-1185">Reference proteome</keyword>
<protein>
    <recommendedName>
        <fullName evidence="3">Type II toxin-antitoxin system RelE/ParE family toxin</fullName>
    </recommendedName>
</protein>
<dbReference type="EMBL" id="VOSB01000005">
    <property type="protein sequence ID" value="TXE19119.1"/>
    <property type="molecule type" value="Genomic_DNA"/>
</dbReference>
<proteinExistence type="predicted"/>
<gene>
    <name evidence="1" type="ORF">ES692_04490</name>
</gene>
<dbReference type="AlphaFoldDB" id="A0A5C7BBV9"/>
<reference evidence="1 2" key="1">
    <citation type="submission" date="2019-08" db="EMBL/GenBank/DDBJ databases">
        <title>Genome of Psychroserpens burtonensis ACAM 167.</title>
        <authorList>
            <person name="Bowman J.P."/>
        </authorList>
    </citation>
    <scope>NUCLEOTIDE SEQUENCE [LARGE SCALE GENOMIC DNA]</scope>
    <source>
        <strain evidence="1 2">ACAM 167</strain>
    </source>
</reference>
<evidence type="ECO:0000313" key="1">
    <source>
        <dbReference type="EMBL" id="TXE19119.1"/>
    </source>
</evidence>
<dbReference type="Proteomes" id="UP000321938">
    <property type="component" value="Unassembled WGS sequence"/>
</dbReference>
<dbReference type="OrthoDB" id="962256at2"/>
<accession>A0A5C7BBV9</accession>
<sequence length="63" mass="7670">MDQLCNKTLKTNAEIYKIDQLKNNNQGNVRTYEKHKYTITYLIEDTKVYILRVRYAKKEPIRF</sequence>
<comment type="caution">
    <text evidence="1">The sequence shown here is derived from an EMBL/GenBank/DDBJ whole genome shotgun (WGS) entry which is preliminary data.</text>
</comment>